<dbReference type="Pfam" id="PF21269">
    <property type="entry name" value="TreT_GT1"/>
    <property type="match status" value="1"/>
</dbReference>
<organism evidence="9 10">
    <name type="scientific">Terrybacteria sp. (strain RIFCSPHIGHO2_01_FULL_58_15)</name>
    <dbReference type="NCBI Taxonomy" id="1802363"/>
    <lineage>
        <taxon>Bacteria</taxon>
        <taxon>Candidatus Terryibacteriota</taxon>
    </lineage>
</organism>
<evidence type="ECO:0000256" key="3">
    <source>
        <dbReference type="ARBA" id="ARBA00022526"/>
    </source>
</evidence>
<protein>
    <submittedName>
        <fullName evidence="9">Uncharacterized protein</fullName>
    </submittedName>
</protein>
<dbReference type="PANTHER" id="PTHR47779">
    <property type="entry name" value="SYNTHASE (CCG-9), PUTATIVE (AFU_ORTHOLOGUE AFUA_3G12100)-RELATED"/>
    <property type="match status" value="1"/>
</dbReference>
<name>A0A1G2PNW2_TERXR</name>
<evidence type="ECO:0000256" key="5">
    <source>
        <dbReference type="ARBA" id="ARBA00022679"/>
    </source>
</evidence>
<evidence type="ECO:0000259" key="8">
    <source>
        <dbReference type="Pfam" id="PF21269"/>
    </source>
</evidence>
<evidence type="ECO:0000313" key="9">
    <source>
        <dbReference type="EMBL" id="OHA50006.1"/>
    </source>
</evidence>
<dbReference type="GO" id="GO:0006006">
    <property type="term" value="P:glucose metabolic process"/>
    <property type="evidence" value="ECO:0007669"/>
    <property type="project" value="UniProtKB-KW"/>
</dbReference>
<dbReference type="Gene3D" id="3.40.50.2000">
    <property type="entry name" value="Glycogen Phosphorylase B"/>
    <property type="match status" value="2"/>
</dbReference>
<dbReference type="InterPro" id="IPR049438">
    <property type="entry name" value="TreT_GT1"/>
</dbReference>
<dbReference type="InterPro" id="IPR001296">
    <property type="entry name" value="Glyco_trans_1"/>
</dbReference>
<keyword evidence="6" id="KW-0119">Carbohydrate metabolism</keyword>
<evidence type="ECO:0000256" key="6">
    <source>
        <dbReference type="ARBA" id="ARBA00023277"/>
    </source>
</evidence>
<evidence type="ECO:0000256" key="1">
    <source>
        <dbReference type="ARBA" id="ARBA00009481"/>
    </source>
</evidence>
<dbReference type="STRING" id="1802363.A2682_01945"/>
<evidence type="ECO:0000259" key="7">
    <source>
        <dbReference type="Pfam" id="PF00534"/>
    </source>
</evidence>
<evidence type="ECO:0000256" key="4">
    <source>
        <dbReference type="ARBA" id="ARBA00022676"/>
    </source>
</evidence>
<sequence length="420" mass="47007">MGLIPVEVSPRRLRDYEGVAPAALLAEIRKLARGLRGRRVAHVNATSKGGGVAEMLQSLVPLMQDVGLDASWYVLPPRQEFFAVTKKIHNLLQGKSGRTGIGLSRHEKGLYLRHNQKIAGWMGQTKADVWVVHDPQPAAVIESVNRRKAKFIGRVHIDTTKPHPATAAFFSQFWCAYDRVFFSLEDFILDGIPRDIVRIVYPAIDPLAQKNQPLRPAIAATILRNLGVDVERPILAQISRFDPWKDPEGVIDAYRMVKRRIPAVQLLLVGLIVAQDDPEAAEILSRVERHARGDPDIFLFADPAQLGPLTNDLFVNAVQVGADVVFQKSLREGFGMTVTEAMWKRKPVIGGNTGGIRVQIDDGVNGFLVSSIGQAAERAHELLRNRELRQKMGRRARTRVRQRFLLPRLLHDYLEVLRGL</sequence>
<dbReference type="GO" id="GO:0016757">
    <property type="term" value="F:glycosyltransferase activity"/>
    <property type="evidence" value="ECO:0007669"/>
    <property type="project" value="UniProtKB-KW"/>
</dbReference>
<dbReference type="Pfam" id="PF00534">
    <property type="entry name" value="Glycos_transf_1"/>
    <property type="match status" value="1"/>
</dbReference>
<dbReference type="EMBL" id="MHST01000002">
    <property type="protein sequence ID" value="OHA50006.1"/>
    <property type="molecule type" value="Genomic_DNA"/>
</dbReference>
<accession>A0A1G2PNW2</accession>
<keyword evidence="5" id="KW-0808">Transferase</keyword>
<reference evidence="9 10" key="1">
    <citation type="journal article" date="2016" name="Nat. Commun.">
        <title>Thousands of microbial genomes shed light on interconnected biogeochemical processes in an aquifer system.</title>
        <authorList>
            <person name="Anantharaman K."/>
            <person name="Brown C.T."/>
            <person name="Hug L.A."/>
            <person name="Sharon I."/>
            <person name="Castelle C.J."/>
            <person name="Probst A.J."/>
            <person name="Thomas B.C."/>
            <person name="Singh A."/>
            <person name="Wilkins M.J."/>
            <person name="Karaoz U."/>
            <person name="Brodie E.L."/>
            <person name="Williams K.H."/>
            <person name="Hubbard S.S."/>
            <person name="Banfield J.F."/>
        </authorList>
    </citation>
    <scope>NUCLEOTIDE SEQUENCE [LARGE SCALE GENOMIC DNA]</scope>
    <source>
        <strain evidence="10">RIFCSPHIGHO2_01_FULL_58_15</strain>
    </source>
</reference>
<keyword evidence="4" id="KW-0328">Glycosyltransferase</keyword>
<comment type="caution">
    <text evidence="9">The sequence shown here is derived from an EMBL/GenBank/DDBJ whole genome shotgun (WGS) entry which is preliminary data.</text>
</comment>
<comment type="subunit">
    <text evidence="2">Homodimer.</text>
</comment>
<feature type="domain" description="Glycosyl transferase family 1" evidence="7">
    <location>
        <begin position="224"/>
        <end position="398"/>
    </location>
</feature>
<dbReference type="InterPro" id="IPR052078">
    <property type="entry name" value="Trehalose_Metab_GTase"/>
</dbReference>
<dbReference type="Proteomes" id="UP000178690">
    <property type="component" value="Unassembled WGS sequence"/>
</dbReference>
<comment type="similarity">
    <text evidence="1">Belongs to the glycosyltransferase group 1 family. Glycosyltransferase 4 subfamily.</text>
</comment>
<dbReference type="SUPFAM" id="SSF53756">
    <property type="entry name" value="UDP-Glycosyltransferase/glycogen phosphorylase"/>
    <property type="match status" value="1"/>
</dbReference>
<keyword evidence="3" id="KW-0313">Glucose metabolism</keyword>
<evidence type="ECO:0000256" key="2">
    <source>
        <dbReference type="ARBA" id="ARBA00011738"/>
    </source>
</evidence>
<proteinExistence type="inferred from homology"/>
<evidence type="ECO:0000313" key="10">
    <source>
        <dbReference type="Proteomes" id="UP000178690"/>
    </source>
</evidence>
<dbReference type="AlphaFoldDB" id="A0A1G2PNW2"/>
<gene>
    <name evidence="9" type="ORF">A2682_01945</name>
</gene>
<feature type="domain" description="Trehalose synthase N-terminal" evidence="8">
    <location>
        <begin position="42"/>
        <end position="188"/>
    </location>
</feature>
<dbReference type="PANTHER" id="PTHR47779:SF1">
    <property type="entry name" value="SYNTHASE (CCG-9), PUTATIVE (AFU_ORTHOLOGUE AFUA_3G12100)-RELATED"/>
    <property type="match status" value="1"/>
</dbReference>